<comment type="caution">
    <text evidence="1">The sequence shown here is derived from an EMBL/GenBank/DDBJ whole genome shotgun (WGS) entry which is preliminary data.</text>
</comment>
<evidence type="ECO:0000313" key="2">
    <source>
        <dbReference type="Proteomes" id="UP000527355"/>
    </source>
</evidence>
<accession>A0A7J7V404</accession>
<keyword evidence="2" id="KW-1185">Reference proteome</keyword>
<proteinExistence type="predicted"/>
<organism evidence="1 2">
    <name type="scientific">Myotis myotis</name>
    <name type="common">Greater mouse-eared bat</name>
    <name type="synonym">Vespertilio myotis</name>
    <dbReference type="NCBI Taxonomy" id="51298"/>
    <lineage>
        <taxon>Eukaryota</taxon>
        <taxon>Metazoa</taxon>
        <taxon>Chordata</taxon>
        <taxon>Craniata</taxon>
        <taxon>Vertebrata</taxon>
        <taxon>Euteleostomi</taxon>
        <taxon>Mammalia</taxon>
        <taxon>Eutheria</taxon>
        <taxon>Laurasiatheria</taxon>
        <taxon>Chiroptera</taxon>
        <taxon>Yangochiroptera</taxon>
        <taxon>Vespertilionidae</taxon>
        <taxon>Myotis</taxon>
    </lineage>
</organism>
<dbReference type="EMBL" id="JABWUV010000011">
    <property type="protein sequence ID" value="KAF6319716.1"/>
    <property type="molecule type" value="Genomic_DNA"/>
</dbReference>
<name>A0A7J7V404_MYOMY</name>
<dbReference type="AlphaFoldDB" id="A0A7J7V404"/>
<sequence length="129" mass="14211">MKCGEQVHEEGIQARARVGPAKSLSPAGTWCDRGVGWRLSVSGCRGPHLHPAQPCLLSARLWAVSRQPEVCQAAPQGGQAKTQLHTTEPPICHQTNLFLKWDFFFQQEAFFQSSLLALCLSPFLVDSLL</sequence>
<gene>
    <name evidence="1" type="ORF">mMyoMyo1_008455</name>
</gene>
<dbReference type="Proteomes" id="UP000527355">
    <property type="component" value="Unassembled WGS sequence"/>
</dbReference>
<evidence type="ECO:0000313" key="1">
    <source>
        <dbReference type="EMBL" id="KAF6319716.1"/>
    </source>
</evidence>
<protein>
    <submittedName>
        <fullName evidence="1">Uncharacterized protein</fullName>
    </submittedName>
</protein>
<reference evidence="1 2" key="1">
    <citation type="journal article" date="2020" name="Nature">
        <title>Six reference-quality genomes reveal evolution of bat adaptations.</title>
        <authorList>
            <person name="Jebb D."/>
            <person name="Huang Z."/>
            <person name="Pippel M."/>
            <person name="Hughes G.M."/>
            <person name="Lavrichenko K."/>
            <person name="Devanna P."/>
            <person name="Winkler S."/>
            <person name="Jermiin L.S."/>
            <person name="Skirmuntt E.C."/>
            <person name="Katzourakis A."/>
            <person name="Burkitt-Gray L."/>
            <person name="Ray D.A."/>
            <person name="Sullivan K.A.M."/>
            <person name="Roscito J.G."/>
            <person name="Kirilenko B.M."/>
            <person name="Davalos L.M."/>
            <person name="Corthals A.P."/>
            <person name="Power M.L."/>
            <person name="Jones G."/>
            <person name="Ransome R.D."/>
            <person name="Dechmann D.K.N."/>
            <person name="Locatelli A.G."/>
            <person name="Puechmaille S.J."/>
            <person name="Fedrigo O."/>
            <person name="Jarvis E.D."/>
            <person name="Hiller M."/>
            <person name="Vernes S.C."/>
            <person name="Myers E.W."/>
            <person name="Teeling E.C."/>
        </authorList>
    </citation>
    <scope>NUCLEOTIDE SEQUENCE [LARGE SCALE GENOMIC DNA]</scope>
    <source>
        <strain evidence="1">MMyoMyo1</strain>
        <tissue evidence="1">Flight muscle</tissue>
    </source>
</reference>